<keyword evidence="10" id="KW-1185">Reference proteome</keyword>
<sequence>MSETKTPVGVSVIQQSPSTETNTQSIQIETAQQTEYVFNRDYRFWCIIIALCTMQILCSLENTVVVTSLPTIVKHLDLGSSYVWVTNIFFLTGAVTQPLTGQLAGLFGRRHIALLFVALYTLGSGICGGANTPAMLIAGRAIQGAGSGGMTAIMGIVISDLVPLRWRSAYQAILAVTYAFGMAIGPVVGGAIVQRTEWRWVFYINLPICAVSFALLWWFLRVKWDRELDLWDRLRRIDVLGNCLLVASTVSVLIALTWAGSLYAWSSFRVVVPLVLGLVGLVGFFWVESSGWIVEPVMPRRLFANRTSIIIYINTFIISILNYWIFFFLPLYFQAVRLSSPTRSGVQILPITLIAIPGAAIGALALSKWGKYKHLHIIGFVLLAAVIGSFSTLTKSSSTAQWICLQILPSVGAGMVLDTLLPAVQAGVAEVDSAAVTASWSFVRSFGNIWGVAIPSAVLNIYSTRYADEIITDPTARLALQNGNVYSSATREFIESFSEPTRSQIIGVFTKALSKVFLVGMVFPILAFLLSFWEREVKLRKVLETEFGLEGRVEGKRDGK</sequence>
<evidence type="ECO:0000256" key="5">
    <source>
        <dbReference type="ARBA" id="ARBA00023136"/>
    </source>
</evidence>
<dbReference type="SUPFAM" id="SSF103473">
    <property type="entry name" value="MFS general substrate transporter"/>
    <property type="match status" value="1"/>
</dbReference>
<feature type="transmembrane region" description="Helical" evidence="7">
    <location>
        <begin position="239"/>
        <end position="264"/>
    </location>
</feature>
<feature type="transmembrane region" description="Helical" evidence="7">
    <location>
        <begin position="345"/>
        <end position="366"/>
    </location>
</feature>
<feature type="transmembrane region" description="Helical" evidence="7">
    <location>
        <begin position="137"/>
        <end position="158"/>
    </location>
</feature>
<dbReference type="AlphaFoldDB" id="A0A4Z1K5C3"/>
<reference evidence="9 10" key="1">
    <citation type="submission" date="2017-12" db="EMBL/GenBank/DDBJ databases">
        <title>Comparative genomics of Botrytis spp.</title>
        <authorList>
            <person name="Valero-Jimenez C.A."/>
            <person name="Tapia P."/>
            <person name="Veloso J."/>
            <person name="Silva-Moreno E."/>
            <person name="Staats M."/>
            <person name="Valdes J.H."/>
            <person name="Van Kan J.A.L."/>
        </authorList>
    </citation>
    <scope>NUCLEOTIDE SEQUENCE [LARGE SCALE GENOMIC DNA]</scope>
    <source>
        <strain evidence="9 10">Be9601</strain>
    </source>
</reference>
<dbReference type="PRINTS" id="PR01036">
    <property type="entry name" value="TCRTETB"/>
</dbReference>
<evidence type="ECO:0000259" key="8">
    <source>
        <dbReference type="PROSITE" id="PS50850"/>
    </source>
</evidence>
<feature type="transmembrane region" description="Helical" evidence="7">
    <location>
        <begin position="375"/>
        <end position="393"/>
    </location>
</feature>
<name>A0A4Z1K5C3_9HELO</name>
<feature type="transmembrane region" description="Helical" evidence="7">
    <location>
        <begin position="112"/>
        <end position="131"/>
    </location>
</feature>
<gene>
    <name evidence="9" type="ORF">BELL_0152g00170</name>
</gene>
<evidence type="ECO:0000313" key="10">
    <source>
        <dbReference type="Proteomes" id="UP000297229"/>
    </source>
</evidence>
<keyword evidence="6" id="KW-0325">Glycoprotein</keyword>
<feature type="transmembrane region" description="Helical" evidence="7">
    <location>
        <begin position="200"/>
        <end position="219"/>
    </location>
</feature>
<evidence type="ECO:0000313" key="9">
    <source>
        <dbReference type="EMBL" id="TGO76507.1"/>
    </source>
</evidence>
<feature type="transmembrane region" description="Helical" evidence="7">
    <location>
        <begin position="170"/>
        <end position="194"/>
    </location>
</feature>
<evidence type="ECO:0000256" key="1">
    <source>
        <dbReference type="ARBA" id="ARBA00004141"/>
    </source>
</evidence>
<dbReference type="PANTHER" id="PTHR23501">
    <property type="entry name" value="MAJOR FACILITATOR SUPERFAMILY"/>
    <property type="match status" value="1"/>
</dbReference>
<feature type="domain" description="Major facilitator superfamily (MFS) profile" evidence="8">
    <location>
        <begin position="47"/>
        <end position="539"/>
    </location>
</feature>
<evidence type="ECO:0000256" key="6">
    <source>
        <dbReference type="ARBA" id="ARBA00023180"/>
    </source>
</evidence>
<feature type="transmembrane region" description="Helical" evidence="7">
    <location>
        <begin position="512"/>
        <end position="533"/>
    </location>
</feature>
<keyword evidence="4 7" id="KW-1133">Transmembrane helix</keyword>
<keyword evidence="2" id="KW-0813">Transport</keyword>
<dbReference type="Proteomes" id="UP000297229">
    <property type="component" value="Unassembled WGS sequence"/>
</dbReference>
<feature type="transmembrane region" description="Helical" evidence="7">
    <location>
        <begin position="44"/>
        <end position="69"/>
    </location>
</feature>
<dbReference type="InterPro" id="IPR011701">
    <property type="entry name" value="MFS"/>
</dbReference>
<evidence type="ECO:0000256" key="7">
    <source>
        <dbReference type="SAM" id="Phobius"/>
    </source>
</evidence>
<protein>
    <recommendedName>
        <fullName evidence="8">Major facilitator superfamily (MFS) profile domain-containing protein</fullName>
    </recommendedName>
</protein>
<dbReference type="InterPro" id="IPR036259">
    <property type="entry name" value="MFS_trans_sf"/>
</dbReference>
<organism evidence="9 10">
    <name type="scientific">Botrytis elliptica</name>
    <dbReference type="NCBI Taxonomy" id="278938"/>
    <lineage>
        <taxon>Eukaryota</taxon>
        <taxon>Fungi</taxon>
        <taxon>Dikarya</taxon>
        <taxon>Ascomycota</taxon>
        <taxon>Pezizomycotina</taxon>
        <taxon>Leotiomycetes</taxon>
        <taxon>Helotiales</taxon>
        <taxon>Sclerotiniaceae</taxon>
        <taxon>Botrytis</taxon>
    </lineage>
</organism>
<dbReference type="InterPro" id="IPR020846">
    <property type="entry name" value="MFS_dom"/>
</dbReference>
<comment type="caution">
    <text evidence="9">The sequence shown here is derived from an EMBL/GenBank/DDBJ whole genome shotgun (WGS) entry which is preliminary data.</text>
</comment>
<dbReference type="PANTHER" id="PTHR23501:SF187">
    <property type="entry name" value="MAJOR FACILITATOR SUPERFAMILY (MFS) PROFILE DOMAIN-CONTAINING PROTEIN"/>
    <property type="match status" value="1"/>
</dbReference>
<evidence type="ECO:0000256" key="2">
    <source>
        <dbReference type="ARBA" id="ARBA00022448"/>
    </source>
</evidence>
<keyword evidence="3 7" id="KW-0812">Transmembrane</keyword>
<feature type="transmembrane region" description="Helical" evidence="7">
    <location>
        <begin position="270"/>
        <end position="288"/>
    </location>
</feature>
<comment type="subcellular location">
    <subcellularLocation>
        <location evidence="1">Membrane</location>
        <topology evidence="1">Multi-pass membrane protein</topology>
    </subcellularLocation>
</comment>
<dbReference type="GO" id="GO:0005886">
    <property type="term" value="C:plasma membrane"/>
    <property type="evidence" value="ECO:0007669"/>
    <property type="project" value="TreeGrafter"/>
</dbReference>
<dbReference type="PROSITE" id="PS50850">
    <property type="entry name" value="MFS"/>
    <property type="match status" value="1"/>
</dbReference>
<evidence type="ECO:0000256" key="4">
    <source>
        <dbReference type="ARBA" id="ARBA00022989"/>
    </source>
</evidence>
<dbReference type="Pfam" id="PF07690">
    <property type="entry name" value="MFS_1"/>
    <property type="match status" value="1"/>
</dbReference>
<dbReference type="GO" id="GO:0022857">
    <property type="term" value="F:transmembrane transporter activity"/>
    <property type="evidence" value="ECO:0007669"/>
    <property type="project" value="InterPro"/>
</dbReference>
<evidence type="ECO:0000256" key="3">
    <source>
        <dbReference type="ARBA" id="ARBA00022692"/>
    </source>
</evidence>
<feature type="transmembrane region" description="Helical" evidence="7">
    <location>
        <begin position="81"/>
        <end position="100"/>
    </location>
</feature>
<dbReference type="EMBL" id="PQXM01000151">
    <property type="protein sequence ID" value="TGO76507.1"/>
    <property type="molecule type" value="Genomic_DNA"/>
</dbReference>
<keyword evidence="5 7" id="KW-0472">Membrane</keyword>
<dbReference type="Gene3D" id="1.20.1250.20">
    <property type="entry name" value="MFS general substrate transporter like domains"/>
    <property type="match status" value="2"/>
</dbReference>
<feature type="transmembrane region" description="Helical" evidence="7">
    <location>
        <begin position="309"/>
        <end position="333"/>
    </location>
</feature>
<proteinExistence type="predicted"/>
<accession>A0A4Z1K5C3</accession>